<organism evidence="2">
    <name type="scientific">Fusarium acuminatum CS5907</name>
    <dbReference type="NCBI Taxonomy" id="1318461"/>
    <lineage>
        <taxon>Eukaryota</taxon>
        <taxon>Fungi</taxon>
        <taxon>Dikarya</taxon>
        <taxon>Ascomycota</taxon>
        <taxon>Pezizomycotina</taxon>
        <taxon>Sordariomycetes</taxon>
        <taxon>Hypocreomycetidae</taxon>
        <taxon>Hypocreales</taxon>
        <taxon>Nectriaceae</taxon>
        <taxon>Fusarium</taxon>
        <taxon>Fusarium tricinctum species complex</taxon>
    </lineage>
</organism>
<evidence type="ECO:0000256" key="1">
    <source>
        <dbReference type="SAM" id="MobiDB-lite"/>
    </source>
</evidence>
<gene>
    <name evidence="2" type="ORF">BN851_0128800</name>
</gene>
<evidence type="ECO:0000313" key="2">
    <source>
        <dbReference type="EMBL" id="CEG03870.1"/>
    </source>
</evidence>
<feature type="region of interest" description="Disordered" evidence="1">
    <location>
        <begin position="1"/>
        <end position="29"/>
    </location>
</feature>
<reference evidence="2" key="1">
    <citation type="submission" date="2013-05" db="EMBL/GenBank/DDBJ databases">
        <title>Draft genome sequences of six wheat associated Fusarium spp. isolates.</title>
        <authorList>
            <person name="Moolhuijzen P.M."/>
            <person name="Manners J.M."/>
            <person name="Wilcox S."/>
            <person name="Bellgard M.I."/>
            <person name="Gardiner D.M."/>
        </authorList>
    </citation>
    <scope>NUCLEOTIDE SEQUENCE</scope>
    <source>
        <strain evidence="2">CS5907</strain>
    </source>
</reference>
<accession>A0A090MDW8</accession>
<comment type="caution">
    <text evidence="2">The sequence shown here is derived from an EMBL/GenBank/DDBJ whole genome shotgun (WGS) entry which is preliminary data.</text>
</comment>
<dbReference type="EMBL" id="CBMG010002976">
    <property type="protein sequence ID" value="CEG03870.1"/>
    <property type="molecule type" value="Genomic_DNA"/>
</dbReference>
<feature type="compositionally biased region" description="Basic and acidic residues" evidence="1">
    <location>
        <begin position="1"/>
        <end position="11"/>
    </location>
</feature>
<proteinExistence type="predicted"/>
<name>A0A090MDW8_9HYPO</name>
<sequence>MAYSADLREPSQNRVGSWAEGMHPGQMTDGIRHRGIEQILSTSNDPELRTPTSTWTAITSDTKNTSYKIFKKGGIGTVHQYW</sequence>
<protein>
    <submittedName>
        <fullName evidence="2">WGS project CBMG000000000 data, contig CS5907-c002991</fullName>
    </submittedName>
</protein>
<dbReference type="AlphaFoldDB" id="A0A090MDW8"/>